<keyword evidence="1" id="KW-0175">Coiled coil</keyword>
<dbReference type="OrthoDB" id="2408724at2759"/>
<feature type="region of interest" description="Disordered" evidence="2">
    <location>
        <begin position="131"/>
        <end position="168"/>
    </location>
</feature>
<reference evidence="3" key="1">
    <citation type="journal article" date="2020" name="Fungal Divers.">
        <title>Resolving the Mortierellaceae phylogeny through synthesis of multi-gene phylogenetics and phylogenomics.</title>
        <authorList>
            <person name="Vandepol N."/>
            <person name="Liber J."/>
            <person name="Desiro A."/>
            <person name="Na H."/>
            <person name="Kennedy M."/>
            <person name="Barry K."/>
            <person name="Grigoriev I.V."/>
            <person name="Miller A.N."/>
            <person name="O'Donnell K."/>
            <person name="Stajich J.E."/>
            <person name="Bonito G."/>
        </authorList>
    </citation>
    <scope>NUCLEOTIDE SEQUENCE</scope>
    <source>
        <strain evidence="3">CK1249</strain>
    </source>
</reference>
<evidence type="ECO:0000313" key="3">
    <source>
        <dbReference type="EMBL" id="KAF9961374.1"/>
    </source>
</evidence>
<name>A0A9P6J3T9_MORAP</name>
<accession>A0A9P6J3T9</accession>
<evidence type="ECO:0000313" key="4">
    <source>
        <dbReference type="Proteomes" id="UP000738359"/>
    </source>
</evidence>
<feature type="compositionally biased region" description="Basic and acidic residues" evidence="2">
    <location>
        <begin position="138"/>
        <end position="147"/>
    </location>
</feature>
<dbReference type="EMBL" id="JAAAHY010000586">
    <property type="protein sequence ID" value="KAF9961374.1"/>
    <property type="molecule type" value="Genomic_DNA"/>
</dbReference>
<dbReference type="AlphaFoldDB" id="A0A9P6J3T9"/>
<feature type="coiled-coil region" evidence="1">
    <location>
        <begin position="590"/>
        <end position="665"/>
    </location>
</feature>
<feature type="region of interest" description="Disordered" evidence="2">
    <location>
        <begin position="441"/>
        <end position="476"/>
    </location>
</feature>
<evidence type="ECO:0000256" key="1">
    <source>
        <dbReference type="SAM" id="Coils"/>
    </source>
</evidence>
<feature type="coiled-coil region" evidence="1">
    <location>
        <begin position="479"/>
        <end position="549"/>
    </location>
</feature>
<organism evidence="3 4">
    <name type="scientific">Mortierella alpina</name>
    <name type="common">Oleaginous fungus</name>
    <name type="synonym">Mortierella renispora</name>
    <dbReference type="NCBI Taxonomy" id="64518"/>
    <lineage>
        <taxon>Eukaryota</taxon>
        <taxon>Fungi</taxon>
        <taxon>Fungi incertae sedis</taxon>
        <taxon>Mucoromycota</taxon>
        <taxon>Mortierellomycotina</taxon>
        <taxon>Mortierellomycetes</taxon>
        <taxon>Mortierellales</taxon>
        <taxon>Mortierellaceae</taxon>
        <taxon>Mortierella</taxon>
    </lineage>
</organism>
<keyword evidence="4" id="KW-1185">Reference proteome</keyword>
<sequence>MHQAKAASSSLDTLYPSSKRTVDFVWTSKDMPADSIRYGTGGPSEALALEAALHSARQSQARISDLEHQLSLSRRAHHALLKEHILNLQSIASSPSPGPAVISAKISVTESKVMENVLATVAMNARSLVKLPPSNSDVCEHPRDPRPGQESSCLDQTDRPSARPLSTSNTAVATVGSYRSLMGSDPQTMLNEATTSLLCAETELGMLMLIMAQNAEDISGLEEEVSRKQKELTQHRLLFSSLLESIPLGFEAQIQESQLQATELEIHLKALEGEKRMAEQKSSELEAEAQELNEHLSERRAMQVQREQEQQERVQNLESTIEDLRSELAFQDFRVLELSELDTRNREEAIFEVKQEANVVKKRLQGAMEQAAEEGQQMLDRLEKRYKKKTAELYACLVKAQKTNKRLKKELSTLAVKIVRVAALNEELVERAQVERRKIHTLQEGPTSNHKLQCASAQEPSSAGVIPSSPAKDCDTESQNELKARITALEIQLDELASTLRLKEIELEQAQEETERLTLQLEEDLALQRKAHEEEMQRFSEEKKLQAQRERTCTAASVTVFQNMATKLQIELTETQEKLRDTTLCWAHTKEQLQKCEQSYRRRKKDLEETTKNLHEVEDTVIKLSDAIGLLEMEKEANMTLVRTLEEKDREMRDMAYRLRVLEEERE</sequence>
<protein>
    <submittedName>
        <fullName evidence="3">Uncharacterized protein</fullName>
    </submittedName>
</protein>
<dbReference type="Proteomes" id="UP000738359">
    <property type="component" value="Unassembled WGS sequence"/>
</dbReference>
<gene>
    <name evidence="3" type="ORF">BGZ70_008294</name>
</gene>
<proteinExistence type="predicted"/>
<evidence type="ECO:0000256" key="2">
    <source>
        <dbReference type="SAM" id="MobiDB-lite"/>
    </source>
</evidence>
<comment type="caution">
    <text evidence="3">The sequence shown here is derived from an EMBL/GenBank/DDBJ whole genome shotgun (WGS) entry which is preliminary data.</text>
</comment>
<feature type="compositionally biased region" description="Polar residues" evidence="2">
    <location>
        <begin position="444"/>
        <end position="461"/>
    </location>
</feature>
<feature type="coiled-coil region" evidence="1">
    <location>
        <begin position="211"/>
        <end position="417"/>
    </location>
</feature>